<dbReference type="Pfam" id="PF00082">
    <property type="entry name" value="Peptidase_S8"/>
    <property type="match status" value="1"/>
</dbReference>
<keyword evidence="4" id="KW-1185">Reference proteome</keyword>
<dbReference type="InterPro" id="IPR045051">
    <property type="entry name" value="SBT"/>
</dbReference>
<dbReference type="InterPro" id="IPR036852">
    <property type="entry name" value="Peptidase_S8/S53_dom_sf"/>
</dbReference>
<accession>A0A4P9YUG7</accession>
<dbReference type="PANTHER" id="PTHR10795">
    <property type="entry name" value="PROPROTEIN CONVERTASE SUBTILISIN/KEXIN"/>
    <property type="match status" value="1"/>
</dbReference>
<organism evidence="3 4">
    <name type="scientific">Syncephalis pseudoplumigaleata</name>
    <dbReference type="NCBI Taxonomy" id="1712513"/>
    <lineage>
        <taxon>Eukaryota</taxon>
        <taxon>Fungi</taxon>
        <taxon>Fungi incertae sedis</taxon>
        <taxon>Zoopagomycota</taxon>
        <taxon>Zoopagomycotina</taxon>
        <taxon>Zoopagomycetes</taxon>
        <taxon>Zoopagales</taxon>
        <taxon>Piptocephalidaceae</taxon>
        <taxon>Syncephalis</taxon>
    </lineage>
</organism>
<dbReference type="SUPFAM" id="SSF52743">
    <property type="entry name" value="Subtilisin-like"/>
    <property type="match status" value="1"/>
</dbReference>
<feature type="domain" description="Peptidase S8/S53" evidence="2">
    <location>
        <begin position="53"/>
        <end position="415"/>
    </location>
</feature>
<gene>
    <name evidence="3" type="ORF">SYNPS1DRAFT_25721</name>
</gene>
<proteinExistence type="inferred from homology"/>
<dbReference type="PROSITE" id="PS51892">
    <property type="entry name" value="SUBTILASE"/>
    <property type="match status" value="1"/>
</dbReference>
<dbReference type="AlphaFoldDB" id="A0A4P9YUG7"/>
<reference evidence="4" key="1">
    <citation type="journal article" date="2018" name="Nat. Microbiol.">
        <title>Leveraging single-cell genomics to expand the fungal tree of life.</title>
        <authorList>
            <person name="Ahrendt S.R."/>
            <person name="Quandt C.A."/>
            <person name="Ciobanu D."/>
            <person name="Clum A."/>
            <person name="Salamov A."/>
            <person name="Andreopoulos B."/>
            <person name="Cheng J.F."/>
            <person name="Woyke T."/>
            <person name="Pelin A."/>
            <person name="Henrissat B."/>
            <person name="Reynolds N.K."/>
            <person name="Benny G.L."/>
            <person name="Smith M.E."/>
            <person name="James T.Y."/>
            <person name="Grigoriev I.V."/>
        </authorList>
    </citation>
    <scope>NUCLEOTIDE SEQUENCE [LARGE SCALE GENOMIC DNA]</scope>
    <source>
        <strain evidence="4">Benny S71-1</strain>
    </source>
</reference>
<dbReference type="Proteomes" id="UP000278143">
    <property type="component" value="Unassembled WGS sequence"/>
</dbReference>
<dbReference type="GO" id="GO:0004252">
    <property type="term" value="F:serine-type endopeptidase activity"/>
    <property type="evidence" value="ECO:0007669"/>
    <property type="project" value="InterPro"/>
</dbReference>
<dbReference type="Gene3D" id="3.40.50.200">
    <property type="entry name" value="Peptidase S8/S53 domain"/>
    <property type="match status" value="2"/>
</dbReference>
<evidence type="ECO:0000256" key="1">
    <source>
        <dbReference type="PROSITE-ProRule" id="PRU01240"/>
    </source>
</evidence>
<sequence length="555" mass="60403">MLALRQSGLPDRNIKIAIINDAVPEHHQKELRSAGYKINYLSVDGSGRVLPGHRQTRAQLLDSTSTSIQMAGILALRTSITSGIVPGATINIYNAFGTGKQATTATVLPALQHAVRNGAQVITMPEIVTRDNAQEEALRIAIEAAEKDGAVILVAASGHNFIRASGSFSYAGLPVISVGGYSKPYQPAHWFEGALSGKRIKYTSPCRSLKHNLKPVKILNAKWNTKNEWTIEKYEDTVMLVANFRSDVAALLSKAEEVQARGVILAMPVIGQELKCSIPLFVVNTRGAKLMKEDMKENRSDFLRKFGNIKSTEPATVSKIATPRGSQEMPIDPDILAPSTKLLTFDPHNARKYTQYSGISGAVAYAAGTAALLLPARQEGETNTRFIKRALQNNAYPIVDRNGLVAEPTFYQGAGMINAERAYKSTLSAELTSIDLGKLPTGAKVYFIMLRGCAGAYTCKAFHLPAKHLYGTSGIISMRDPHDSGFSVKITFSPKIRLMQDGRGMIYANIQVPINIPQGDKLHYSGYIGIDQYELSNQAHPVNTIYIPYKGVAGQ</sequence>
<dbReference type="GO" id="GO:0006508">
    <property type="term" value="P:proteolysis"/>
    <property type="evidence" value="ECO:0007669"/>
    <property type="project" value="InterPro"/>
</dbReference>
<protein>
    <submittedName>
        <fullName evidence="3">Peptidase S8/S53 domain-containing protein</fullName>
    </submittedName>
</protein>
<dbReference type="InterPro" id="IPR000209">
    <property type="entry name" value="Peptidase_S8/S53_dom"/>
</dbReference>
<evidence type="ECO:0000259" key="2">
    <source>
        <dbReference type="Pfam" id="PF00082"/>
    </source>
</evidence>
<dbReference type="EMBL" id="KZ992014">
    <property type="protein sequence ID" value="RKP22510.1"/>
    <property type="molecule type" value="Genomic_DNA"/>
</dbReference>
<comment type="similarity">
    <text evidence="1">Belongs to the peptidase S8 family.</text>
</comment>
<evidence type="ECO:0000313" key="3">
    <source>
        <dbReference type="EMBL" id="RKP22510.1"/>
    </source>
</evidence>
<name>A0A4P9YUG7_9FUNG</name>
<dbReference type="OrthoDB" id="10597183at2759"/>
<comment type="caution">
    <text evidence="1">Lacks conserved residue(s) required for the propagation of feature annotation.</text>
</comment>
<evidence type="ECO:0000313" key="4">
    <source>
        <dbReference type="Proteomes" id="UP000278143"/>
    </source>
</evidence>